<proteinExistence type="predicted"/>
<evidence type="ECO:0000313" key="2">
    <source>
        <dbReference type="EMBL" id="KAK1137324.1"/>
    </source>
</evidence>
<accession>A0AA40GGM5</accession>
<comment type="caution">
    <text evidence="2">The sequence shown here is derived from an EMBL/GenBank/DDBJ whole genome shotgun (WGS) entry which is preliminary data.</text>
</comment>
<name>A0AA40GGM5_9HYME</name>
<feature type="region of interest" description="Disordered" evidence="1">
    <location>
        <begin position="27"/>
        <end position="52"/>
    </location>
</feature>
<dbReference type="AlphaFoldDB" id="A0AA40GGM5"/>
<reference evidence="2" key="1">
    <citation type="submission" date="2021-10" db="EMBL/GenBank/DDBJ databases">
        <title>Melipona bicolor Genome sequencing and assembly.</title>
        <authorList>
            <person name="Araujo N.S."/>
            <person name="Arias M.C."/>
        </authorList>
    </citation>
    <scope>NUCLEOTIDE SEQUENCE</scope>
    <source>
        <strain evidence="2">USP_2M_L1-L4_2017</strain>
        <tissue evidence="2">Whole body</tissue>
    </source>
</reference>
<evidence type="ECO:0000313" key="3">
    <source>
        <dbReference type="Proteomes" id="UP001177670"/>
    </source>
</evidence>
<protein>
    <submittedName>
        <fullName evidence="2">Uncharacterized protein</fullName>
    </submittedName>
</protein>
<gene>
    <name evidence="2" type="ORF">K0M31_001836</name>
</gene>
<sequence length="88" mass="10278">MADSHQLREDVVAMQHQLVEITHRMANMEANISRRRPIQRRSQSRGRRSPARQHITTGGFCYYHFNYGARTHKCKKPCNWPSLTAEVA</sequence>
<keyword evidence="3" id="KW-1185">Reference proteome</keyword>
<dbReference type="EMBL" id="JAHYIQ010000001">
    <property type="protein sequence ID" value="KAK1137324.1"/>
    <property type="molecule type" value="Genomic_DNA"/>
</dbReference>
<evidence type="ECO:0000256" key="1">
    <source>
        <dbReference type="SAM" id="MobiDB-lite"/>
    </source>
</evidence>
<organism evidence="2 3">
    <name type="scientific">Melipona bicolor</name>
    <dbReference type="NCBI Taxonomy" id="60889"/>
    <lineage>
        <taxon>Eukaryota</taxon>
        <taxon>Metazoa</taxon>
        <taxon>Ecdysozoa</taxon>
        <taxon>Arthropoda</taxon>
        <taxon>Hexapoda</taxon>
        <taxon>Insecta</taxon>
        <taxon>Pterygota</taxon>
        <taxon>Neoptera</taxon>
        <taxon>Endopterygota</taxon>
        <taxon>Hymenoptera</taxon>
        <taxon>Apocrita</taxon>
        <taxon>Aculeata</taxon>
        <taxon>Apoidea</taxon>
        <taxon>Anthophila</taxon>
        <taxon>Apidae</taxon>
        <taxon>Melipona</taxon>
    </lineage>
</organism>
<feature type="compositionally biased region" description="Basic residues" evidence="1">
    <location>
        <begin position="33"/>
        <end position="51"/>
    </location>
</feature>
<dbReference type="Proteomes" id="UP001177670">
    <property type="component" value="Unassembled WGS sequence"/>
</dbReference>